<evidence type="ECO:0000259" key="2">
    <source>
        <dbReference type="SMART" id="SM00858"/>
    </source>
</evidence>
<dbReference type="AlphaFoldDB" id="A0A212S9H7"/>
<dbReference type="InterPro" id="IPR013974">
    <property type="entry name" value="SAF"/>
</dbReference>
<dbReference type="GO" id="GO:0016829">
    <property type="term" value="F:lyase activity"/>
    <property type="evidence" value="ECO:0007669"/>
    <property type="project" value="UniProtKB-KW"/>
</dbReference>
<keyword evidence="4" id="KW-1185">Reference proteome</keyword>
<protein>
    <submittedName>
        <fullName evidence="3">(2R)-sulfolactate sulfo-lyase subunit alpha</fullName>
    </submittedName>
</protein>
<evidence type="ECO:0000313" key="3">
    <source>
        <dbReference type="EMBL" id="SNB81909.1"/>
    </source>
</evidence>
<sequence length="95" mass="10168">MSAPDFLVHDSADNVGVVVVENAEAGRALSGWVIENDSTIQVPSIDRIPLGHKIALVDIPADATIVKYGHGIGRTVAPIARGGHVHVQNLKTRRW</sequence>
<reference evidence="4" key="1">
    <citation type="submission" date="2017-06" db="EMBL/GenBank/DDBJ databases">
        <authorList>
            <person name="Varghese N."/>
            <person name="Submissions S."/>
        </authorList>
    </citation>
    <scope>NUCLEOTIDE SEQUENCE [LARGE SCALE GENOMIC DNA]</scope>
    <source>
        <strain evidence="4">DSM 137</strain>
    </source>
</reference>
<keyword evidence="1 3" id="KW-0456">Lyase</keyword>
<organism evidence="3 4">
    <name type="scientific">Rhodoblastus acidophilus</name>
    <name type="common">Rhodopseudomonas acidophila</name>
    <dbReference type="NCBI Taxonomy" id="1074"/>
    <lineage>
        <taxon>Bacteria</taxon>
        <taxon>Pseudomonadati</taxon>
        <taxon>Pseudomonadota</taxon>
        <taxon>Alphaproteobacteria</taxon>
        <taxon>Hyphomicrobiales</taxon>
        <taxon>Rhodoblastaceae</taxon>
        <taxon>Rhodoblastus</taxon>
    </lineage>
</organism>
<dbReference type="RefSeq" id="WP_088522267.1">
    <property type="nucleotide sequence ID" value="NZ_FYDG01000017.1"/>
</dbReference>
<evidence type="ECO:0000313" key="4">
    <source>
        <dbReference type="Proteomes" id="UP000198418"/>
    </source>
</evidence>
<gene>
    <name evidence="3" type="ORF">SAMN06265338_11718</name>
</gene>
<feature type="domain" description="SAF" evidence="2">
    <location>
        <begin position="13"/>
        <end position="91"/>
    </location>
</feature>
<evidence type="ECO:0000256" key="1">
    <source>
        <dbReference type="ARBA" id="ARBA00023239"/>
    </source>
</evidence>
<proteinExistence type="predicted"/>
<dbReference type="InterPro" id="IPR044144">
    <property type="entry name" value="SAF_UxaA/GarD"/>
</dbReference>
<dbReference type="SMART" id="SM00858">
    <property type="entry name" value="SAF"/>
    <property type="match status" value="1"/>
</dbReference>
<dbReference type="OrthoDB" id="9804574at2"/>
<name>A0A212S9H7_RHOAC</name>
<dbReference type="CDD" id="cd11613">
    <property type="entry name" value="SAF_AH_GD"/>
    <property type="match status" value="1"/>
</dbReference>
<dbReference type="Gene3D" id="2.30.130.110">
    <property type="match status" value="1"/>
</dbReference>
<dbReference type="EMBL" id="FYDG01000017">
    <property type="protein sequence ID" value="SNB81909.1"/>
    <property type="molecule type" value="Genomic_DNA"/>
</dbReference>
<dbReference type="Proteomes" id="UP000198418">
    <property type="component" value="Unassembled WGS sequence"/>
</dbReference>
<accession>A0A212S9H7</accession>